<feature type="non-terminal residue" evidence="1">
    <location>
        <position position="1"/>
    </location>
</feature>
<organism evidence="1 2">
    <name type="scientific">Rotaria magnacalcarata</name>
    <dbReference type="NCBI Taxonomy" id="392030"/>
    <lineage>
        <taxon>Eukaryota</taxon>
        <taxon>Metazoa</taxon>
        <taxon>Spiralia</taxon>
        <taxon>Gnathifera</taxon>
        <taxon>Rotifera</taxon>
        <taxon>Eurotatoria</taxon>
        <taxon>Bdelloidea</taxon>
        <taxon>Philodinida</taxon>
        <taxon>Philodinidae</taxon>
        <taxon>Rotaria</taxon>
    </lineage>
</organism>
<evidence type="ECO:0000313" key="2">
    <source>
        <dbReference type="Proteomes" id="UP000681967"/>
    </source>
</evidence>
<dbReference type="AlphaFoldDB" id="A0A8S3A0V2"/>
<name>A0A8S3A0V2_9BILA</name>
<dbReference type="Proteomes" id="UP000681967">
    <property type="component" value="Unassembled WGS sequence"/>
</dbReference>
<evidence type="ECO:0000313" key="1">
    <source>
        <dbReference type="EMBL" id="CAF4689771.1"/>
    </source>
</evidence>
<dbReference type="EMBL" id="CAJOBH010116720">
    <property type="protein sequence ID" value="CAF4689771.1"/>
    <property type="molecule type" value="Genomic_DNA"/>
</dbReference>
<protein>
    <submittedName>
        <fullName evidence="1">Uncharacterized protein</fullName>
    </submittedName>
</protein>
<gene>
    <name evidence="1" type="ORF">BYL167_LOCUS43666</name>
</gene>
<reference evidence="1" key="1">
    <citation type="submission" date="2021-02" db="EMBL/GenBank/DDBJ databases">
        <authorList>
            <person name="Nowell W R."/>
        </authorList>
    </citation>
    <scope>NUCLEOTIDE SEQUENCE</scope>
</reference>
<sequence>LKLRMRFEHFRIGPIQSISCAYTTSDYYPSSYSSNITYKQN</sequence>
<comment type="caution">
    <text evidence="1">The sequence shown here is derived from an EMBL/GenBank/DDBJ whole genome shotgun (WGS) entry which is preliminary data.</text>
</comment>
<accession>A0A8S3A0V2</accession>
<proteinExistence type="predicted"/>